<gene>
    <name evidence="2" type="ORF">C2G38_2250911</name>
</gene>
<dbReference type="STRING" id="44941.A0A397UN24"/>
<dbReference type="InterPro" id="IPR006597">
    <property type="entry name" value="Sel1-like"/>
</dbReference>
<accession>A0A397UN24</accession>
<feature type="domain" description="Protein kinase" evidence="1">
    <location>
        <begin position="67"/>
        <end position="383"/>
    </location>
</feature>
<comment type="caution">
    <text evidence="2">The sequence shown here is derived from an EMBL/GenBank/DDBJ whole genome shotgun (WGS) entry which is preliminary data.</text>
</comment>
<dbReference type="SMART" id="SM00671">
    <property type="entry name" value="SEL1"/>
    <property type="match status" value="2"/>
</dbReference>
<dbReference type="InterPro" id="IPR008266">
    <property type="entry name" value="Tyr_kinase_AS"/>
</dbReference>
<dbReference type="InterPro" id="IPR053215">
    <property type="entry name" value="TKL_Ser/Thr_kinase"/>
</dbReference>
<organism evidence="2 3">
    <name type="scientific">Gigaspora rosea</name>
    <dbReference type="NCBI Taxonomy" id="44941"/>
    <lineage>
        <taxon>Eukaryota</taxon>
        <taxon>Fungi</taxon>
        <taxon>Fungi incertae sedis</taxon>
        <taxon>Mucoromycota</taxon>
        <taxon>Glomeromycotina</taxon>
        <taxon>Glomeromycetes</taxon>
        <taxon>Diversisporales</taxon>
        <taxon>Gigasporaceae</taxon>
        <taxon>Gigaspora</taxon>
    </lineage>
</organism>
<dbReference type="InterPro" id="IPR011009">
    <property type="entry name" value="Kinase-like_dom_sf"/>
</dbReference>
<dbReference type="InterPro" id="IPR001245">
    <property type="entry name" value="Ser-Thr/Tyr_kinase_cat_dom"/>
</dbReference>
<dbReference type="GO" id="GO:0004672">
    <property type="term" value="F:protein kinase activity"/>
    <property type="evidence" value="ECO:0007669"/>
    <property type="project" value="InterPro"/>
</dbReference>
<dbReference type="GO" id="GO:0005524">
    <property type="term" value="F:ATP binding"/>
    <property type="evidence" value="ECO:0007669"/>
    <property type="project" value="InterPro"/>
</dbReference>
<dbReference type="Pfam" id="PF08238">
    <property type="entry name" value="Sel1"/>
    <property type="match status" value="2"/>
</dbReference>
<dbReference type="EMBL" id="QKWP01001280">
    <property type="protein sequence ID" value="RIB10199.1"/>
    <property type="molecule type" value="Genomic_DNA"/>
</dbReference>
<dbReference type="Gene3D" id="1.10.510.10">
    <property type="entry name" value="Transferase(Phosphotransferase) domain 1"/>
    <property type="match status" value="1"/>
</dbReference>
<evidence type="ECO:0000313" key="3">
    <source>
        <dbReference type="Proteomes" id="UP000266673"/>
    </source>
</evidence>
<proteinExistence type="predicted"/>
<dbReference type="SUPFAM" id="SSF81901">
    <property type="entry name" value="HCP-like"/>
    <property type="match status" value="1"/>
</dbReference>
<protein>
    <submittedName>
        <fullName evidence="2">Kinase-like domain-containing protein</fullName>
    </submittedName>
</protein>
<keyword evidence="3" id="KW-1185">Reference proteome</keyword>
<dbReference type="OrthoDB" id="2384430at2759"/>
<dbReference type="PROSITE" id="PS50011">
    <property type="entry name" value="PROTEIN_KINASE_DOM"/>
    <property type="match status" value="1"/>
</dbReference>
<evidence type="ECO:0000313" key="2">
    <source>
        <dbReference type="EMBL" id="RIB10199.1"/>
    </source>
</evidence>
<dbReference type="Proteomes" id="UP000266673">
    <property type="component" value="Unassembled WGS sequence"/>
</dbReference>
<reference evidence="2 3" key="1">
    <citation type="submission" date="2018-06" db="EMBL/GenBank/DDBJ databases">
        <title>Comparative genomics reveals the genomic features of Rhizophagus irregularis, R. cerebriforme, R. diaphanum and Gigaspora rosea, and their symbiotic lifestyle signature.</title>
        <authorList>
            <person name="Morin E."/>
            <person name="San Clemente H."/>
            <person name="Chen E.C.H."/>
            <person name="De La Providencia I."/>
            <person name="Hainaut M."/>
            <person name="Kuo A."/>
            <person name="Kohler A."/>
            <person name="Murat C."/>
            <person name="Tang N."/>
            <person name="Roy S."/>
            <person name="Loubradou J."/>
            <person name="Henrissat B."/>
            <person name="Grigoriev I.V."/>
            <person name="Corradi N."/>
            <person name="Roux C."/>
            <person name="Martin F.M."/>
        </authorList>
    </citation>
    <scope>NUCLEOTIDE SEQUENCE [LARGE SCALE GENOMIC DNA]</scope>
    <source>
        <strain evidence="2 3">DAOM 194757</strain>
    </source>
</reference>
<keyword evidence="2" id="KW-0418">Kinase</keyword>
<sequence length="541" mass="63264">MLALKKFVFTVKRIKIFVGDISQIIGLRKYQQSRTVDQDFQELTSTFDKHMKDLRFNVYHFQIEKDNEFLDKIGSGITDPDHKINNNISEIFALKNTFEKEKDVHHSSQSQIISIICDEFLKIDDYNPPETSRGKVVKRIRKVDGFEFSFKEIPTSHIILNAEVSILKRINNCQEILKFFGLAKERDVLYLVTEWAELGNLKEYYKKYMLYFDLKLKFALDVTRGLNFLVSVKIFHNDIRSDNILITNDNNNKRAKIAYFGLSREFADATRNIGIDIQKIRYMAPEKLLDSKYKKYDIKCEVYSLGMLLWEIAELKTPYEDEIDISKIYNKITKEQCREKFSYGGVPQEWKDLVKETWNQNPKYRPSFTDIFHTIQELNEQKFNLLDININSTNEFHIQEPETFLNFDEFDDISVEEAIDEFNKNDGNKLKAWKCFNAYANIGTQLFKEAADGDVVDAQLMYGDCIFNGVGANKDAIGAIKYYRMAAENDNPVAMFKVGHIYYHGDSVEQDLVEGEKFLKLAAYSRQKQAIEMCKKYNIKL</sequence>
<dbReference type="PANTHER" id="PTHR45756">
    <property type="entry name" value="PALMITOYLTRANSFERASE"/>
    <property type="match status" value="1"/>
</dbReference>
<dbReference type="PANTHER" id="PTHR45756:SF1">
    <property type="entry name" value="PROTEIN KINASE DOMAIN CONTAINING PROTEIN"/>
    <property type="match status" value="1"/>
</dbReference>
<dbReference type="Gene3D" id="1.25.40.10">
    <property type="entry name" value="Tetratricopeptide repeat domain"/>
    <property type="match status" value="1"/>
</dbReference>
<dbReference type="Pfam" id="PF07714">
    <property type="entry name" value="PK_Tyr_Ser-Thr"/>
    <property type="match status" value="1"/>
</dbReference>
<dbReference type="AlphaFoldDB" id="A0A397UN24"/>
<dbReference type="InterPro" id="IPR000719">
    <property type="entry name" value="Prot_kinase_dom"/>
</dbReference>
<dbReference type="PROSITE" id="PS00109">
    <property type="entry name" value="PROTEIN_KINASE_TYR"/>
    <property type="match status" value="1"/>
</dbReference>
<evidence type="ECO:0000259" key="1">
    <source>
        <dbReference type="PROSITE" id="PS50011"/>
    </source>
</evidence>
<keyword evidence="2" id="KW-0808">Transferase</keyword>
<dbReference type="PRINTS" id="PR00109">
    <property type="entry name" value="TYRKINASE"/>
</dbReference>
<dbReference type="SUPFAM" id="SSF56112">
    <property type="entry name" value="Protein kinase-like (PK-like)"/>
    <property type="match status" value="1"/>
</dbReference>
<dbReference type="InterPro" id="IPR011990">
    <property type="entry name" value="TPR-like_helical_dom_sf"/>
</dbReference>
<name>A0A397UN24_9GLOM</name>